<dbReference type="Proteomes" id="UP000436088">
    <property type="component" value="Unassembled WGS sequence"/>
</dbReference>
<reference evidence="6" key="1">
    <citation type="submission" date="2019-09" db="EMBL/GenBank/DDBJ databases">
        <title>Draft genome information of white flower Hibiscus syriacus.</title>
        <authorList>
            <person name="Kim Y.-M."/>
        </authorList>
    </citation>
    <scope>NUCLEOTIDE SEQUENCE [LARGE SCALE GENOMIC DNA]</scope>
    <source>
        <strain evidence="6">YM2019G1</strain>
    </source>
</reference>
<keyword evidence="7" id="KW-1185">Reference proteome</keyword>
<dbReference type="EMBL" id="VEPZ02001571">
    <property type="protein sequence ID" value="KAE8667557.1"/>
    <property type="molecule type" value="Genomic_DNA"/>
</dbReference>
<dbReference type="InterPro" id="IPR019410">
    <property type="entry name" value="Methyltransf_16"/>
</dbReference>
<evidence type="ECO:0000256" key="5">
    <source>
        <dbReference type="SAM" id="MobiDB-lite"/>
    </source>
</evidence>
<proteinExistence type="predicted"/>
<organism evidence="6 7">
    <name type="scientific">Hibiscus syriacus</name>
    <name type="common">Rose of Sharon</name>
    <dbReference type="NCBI Taxonomy" id="106335"/>
    <lineage>
        <taxon>Eukaryota</taxon>
        <taxon>Viridiplantae</taxon>
        <taxon>Streptophyta</taxon>
        <taxon>Embryophyta</taxon>
        <taxon>Tracheophyta</taxon>
        <taxon>Spermatophyta</taxon>
        <taxon>Magnoliopsida</taxon>
        <taxon>eudicotyledons</taxon>
        <taxon>Gunneridae</taxon>
        <taxon>Pentapetalae</taxon>
        <taxon>rosids</taxon>
        <taxon>malvids</taxon>
        <taxon>Malvales</taxon>
        <taxon>Malvaceae</taxon>
        <taxon>Malvoideae</taxon>
        <taxon>Hibiscus</taxon>
    </lineage>
</organism>
<keyword evidence="4" id="KW-0560">Oxidoreductase</keyword>
<dbReference type="PANTHER" id="PTHR42913">
    <property type="entry name" value="APOPTOSIS-INDUCING FACTOR 1"/>
    <property type="match status" value="1"/>
</dbReference>
<evidence type="ECO:0000313" key="6">
    <source>
        <dbReference type="EMBL" id="KAE8667557.1"/>
    </source>
</evidence>
<sequence length="820" mass="91368">MRRTCSTLARFITYGVESATPHSRDQPFQWRVHNEKNSSEEGEEVHNEKNFFNFSLFPSHKELEHHRLLLVHHIRSWINIIISPVPHIRSCISITLAQSSQKEVDQHFQLRVHNEKNSSDEGEEVHNEKNLFNLGDSITEERVHRQREWPPLSGGRREREILSRLGNFGCWWPALGVGFTSLGVVEKEWERRITGEVGHRPGGRRVGAGVRRPKGSVEALESFCLVHVNGGGKYYVWSNRIPGPPYFSVSCILVTIRVLSSRKVQLLLGYFVRCIQRVNDMEASEDATVKREGKDIADSNSQKYVLDLQPAEKGLESEILEADFGQAETDETLRVKGHPRIFALGDSSSLRDSAGSLLPATAQQADFAGWNPWASINNSPLLPFRFQNLGEMMTLGRNDAAISPSFVDDMVHCARKLAYMIRLPTDENRVKGKPGVTGAVMWDSGVVLGKFIEHAVDLGMLVLQSKKVVELGALLGAQVILTDLADRLRLLKKNAETNLRHGVWGSAAVKELTWGDDPDNDLIETPPDYGTKIRLFFPVECYKRALLGTKGTCLIKITLPEGVKGALFDMSCICAPRHLPESVMSRSVLRHAYTLRLSVEQQKHFRFQLRVRTTFLVPGSDVIYSEGAVVDLLDTLILLCGQRTTVFLSGELRNEAAVKDFVVGRVDQSQWHPDYRTPRAVMYTSFKSTHPGTPKRAEEATMQANGFDGNAAFSGGGFMPSQATQSVPARPSTSSSSKNSDTRCLIPLTVKQLNDLSRGGESDISIDGVDVNNILLVGMVSKIDNAVSDCTFRIDDGTGWVECTKWIHERVDSAEVDVIS</sequence>
<keyword evidence="3" id="KW-0274">FAD</keyword>
<dbReference type="PANTHER" id="PTHR42913:SF4">
    <property type="entry name" value="ALTERNATIVE NAD(P)H-UBIQUINONE OXIDOREDUCTASE C1, CHLOROPLASTIC_MITOCHONDRIAL"/>
    <property type="match status" value="1"/>
</dbReference>
<dbReference type="InterPro" id="IPR029063">
    <property type="entry name" value="SAM-dependent_MTases_sf"/>
</dbReference>
<dbReference type="GO" id="GO:0009507">
    <property type="term" value="C:chloroplast"/>
    <property type="evidence" value="ECO:0007669"/>
    <property type="project" value="TreeGrafter"/>
</dbReference>
<feature type="region of interest" description="Disordered" evidence="5">
    <location>
        <begin position="718"/>
        <end position="741"/>
    </location>
</feature>
<dbReference type="GO" id="GO:0003955">
    <property type="term" value="F:NAD(P)H dehydrogenase (quinone) activity"/>
    <property type="evidence" value="ECO:0007669"/>
    <property type="project" value="TreeGrafter"/>
</dbReference>
<dbReference type="Pfam" id="PF10294">
    <property type="entry name" value="Methyltransf_16"/>
    <property type="match status" value="1"/>
</dbReference>
<dbReference type="Gene3D" id="3.50.50.100">
    <property type="match status" value="1"/>
</dbReference>
<dbReference type="AlphaFoldDB" id="A0A6A2Y8E7"/>
<dbReference type="GO" id="GO:0042372">
    <property type="term" value="P:phylloquinone biosynthetic process"/>
    <property type="evidence" value="ECO:0007669"/>
    <property type="project" value="TreeGrafter"/>
</dbReference>
<evidence type="ECO:0000256" key="1">
    <source>
        <dbReference type="ARBA" id="ARBA00001974"/>
    </source>
</evidence>
<evidence type="ECO:0000256" key="2">
    <source>
        <dbReference type="ARBA" id="ARBA00022630"/>
    </source>
</evidence>
<comment type="caution">
    <text evidence="6">The sequence shown here is derived from an EMBL/GenBank/DDBJ whole genome shotgun (WGS) entry which is preliminary data.</text>
</comment>
<evidence type="ECO:0000313" key="7">
    <source>
        <dbReference type="Proteomes" id="UP000436088"/>
    </source>
</evidence>
<dbReference type="Gene3D" id="3.40.50.150">
    <property type="entry name" value="Vaccinia Virus protein VP39"/>
    <property type="match status" value="2"/>
</dbReference>
<dbReference type="InterPro" id="IPR051169">
    <property type="entry name" value="NADH-Q_oxidoreductase"/>
</dbReference>
<evidence type="ECO:0000256" key="4">
    <source>
        <dbReference type="ARBA" id="ARBA00023002"/>
    </source>
</evidence>
<dbReference type="InterPro" id="IPR012340">
    <property type="entry name" value="NA-bd_OB-fold"/>
</dbReference>
<dbReference type="SUPFAM" id="SSF50249">
    <property type="entry name" value="Nucleic acid-binding proteins"/>
    <property type="match status" value="1"/>
</dbReference>
<protein>
    <submittedName>
        <fullName evidence="6">Alternative NAD(P)H-ubiquinone oxidoreductase C1</fullName>
    </submittedName>
</protein>
<gene>
    <name evidence="6" type="ORF">F3Y22_tig00112400pilonHSYRG00045</name>
</gene>
<keyword evidence="2" id="KW-0285">Flavoprotein</keyword>
<evidence type="ECO:0000256" key="3">
    <source>
        <dbReference type="ARBA" id="ARBA00022827"/>
    </source>
</evidence>
<name>A0A6A2Y8E7_HIBSY</name>
<accession>A0A6A2Y8E7</accession>
<dbReference type="Gene3D" id="2.40.50.140">
    <property type="entry name" value="Nucleic acid-binding proteins"/>
    <property type="match status" value="1"/>
</dbReference>
<comment type="cofactor">
    <cofactor evidence="1">
        <name>FAD</name>
        <dbReference type="ChEBI" id="CHEBI:57692"/>
    </cofactor>
</comment>
<dbReference type="GO" id="GO:0019646">
    <property type="term" value="P:aerobic electron transport chain"/>
    <property type="evidence" value="ECO:0007669"/>
    <property type="project" value="TreeGrafter"/>
</dbReference>